<evidence type="ECO:0000313" key="2">
    <source>
        <dbReference type="EMBL" id="KAK3804204.1"/>
    </source>
</evidence>
<evidence type="ECO:0000313" key="3">
    <source>
        <dbReference type="Proteomes" id="UP001283361"/>
    </source>
</evidence>
<feature type="region of interest" description="Disordered" evidence="1">
    <location>
        <begin position="1728"/>
        <end position="1749"/>
    </location>
</feature>
<organism evidence="2 3">
    <name type="scientific">Elysia crispata</name>
    <name type="common">lettuce slug</name>
    <dbReference type="NCBI Taxonomy" id="231223"/>
    <lineage>
        <taxon>Eukaryota</taxon>
        <taxon>Metazoa</taxon>
        <taxon>Spiralia</taxon>
        <taxon>Lophotrochozoa</taxon>
        <taxon>Mollusca</taxon>
        <taxon>Gastropoda</taxon>
        <taxon>Heterobranchia</taxon>
        <taxon>Euthyneura</taxon>
        <taxon>Panpulmonata</taxon>
        <taxon>Sacoglossa</taxon>
        <taxon>Placobranchoidea</taxon>
        <taxon>Plakobranchidae</taxon>
        <taxon>Elysia</taxon>
    </lineage>
</organism>
<sequence length="1959" mass="224474">MALAEPVRNDQLGGGKIDRTENFELNNSGWKSSKSNNIPSSSFESSWQSSYSTEINNQEPIGVNERIVYRVKSKETVEPVPLKDLCCYRTESQTSIHIQDGLSKNSLENYQAAGDLNSKNERELFSVKRPLRSKRRWLEFDDVSIRARTKKKKISQANLNKRNFFEEAREDKVKSDEDCELISEVTCDASDDEYEYVYTCKKRKKKKGINKEKGNIADGCNRHHYDEDEDIGTASLDTSDQDVFNDNANTNSLDNCKKRKCNEESTLYKDKQEQKENGNTSFNCETGSQINIAKERDNSPAKHNDQCVDIFQENRQGKCKGNFKAFTSKLRQTKNTKKTFHTKTNETNVKTINRNKRVKTSNKLPKCQLANPKVSSSIVYKALFEADKTESNVDLTVQPCKHFTKSSCTLHSDDQAHTKKNECVPPGKDCDLSQLSQDHREKQVTECLDENLPETRKTNSTHQQTDVSYCVGNKDFQSKVFVGGPQISQNHLQTSHVSTVSLPSFENAGTQGWLSKNFLDRDSQFNPTSEGLNFPSCHFPINEQGLRQHEPNTAFEHSVDLNCHTRNGNKQEGYCCPKSGSSTAGRELKSSSLQHTLKTNIHSERTERPSEIDFLYNNATTGAASNSTDTGMCETWDALEMNRQHEDNSCKFSKSQNSTNQSSSFIMHLSCPVNSHSDITETSPSAKVVQDERNWSTPVNEEVLLCEIDTLQETQNPLPQESASYLQQAEHFTCANESEMYDYTASNGHNNWRRENVKPNSCHIQKSVDQRYQEGILLHMTNTWKNTANDGSCSRKVSKSKHQQKEEMAFCNQRYSTSKRKRAKQAKEEQMSLKHVKKGCSNTTCKRKCSEKIPQAAREKLLKDFWSLKSIAQRRQYMMPMVRKIPKKSCRGADSRRSCTVEWIMPYDGKMHVVCKRFFIDTFDTGEKFMQGVLDRKQENITMEDMRGRRPANIIAQQTAEIFIKSHCVQKILICHICAKGFTCWCFDTDSLSRTKMHKIYEKKYRKNRIVSELIFMAFNYASQMQSLQAGRCPYTMPAHLINEMTASHVTLAPSSELSGHVHPTLGHNRETSLHHGFGSYDFTADNKSSSGRLKFNTNFLIMNRQITVPEVMYTVQPSCEAHIPYSQYESSSFNYDQPIQPFLEPSVPTSHSHESRLYKHKVVELRDQALPFTTEWCCMVQTQSNNEKTSTQNVIIEPNVLQKISATSKRKKSTDGSKAKTHKNVKFVREGCSKACQRRCKQKISQETRNELFADFWSLESDAEKKAFIAHHAIKLPMMTCKEGSKRNASVDWAFNVKEESFSVCKRFFLDTLDVPEVLAYAAVKESNHTYKGLPVKAKPQRRKLTCFNPSWIETDIDEYCLKEAKLNVGKRYRYERKERIAHMKPGCVRSCRRCCQSKFSHDQRLMIFNGYRSLNNVRKQREFLRTHVKRLERKEIKKKNGSRRGCSIIWLLDIENESIPVCKTFFLHTVGISEHTAYSIGLQNEVLPVEKTKPVKKHKEPSWISMKSKCMKAMLAKGRTCALLTKFGKRTSQMSGKLEEKIGFDKAKNFMCTSLRLTKDSTSVLSPCVKENTEITYQHTSTVFINPSPDNTSEAFCEKIHRPDLDQCVDSGYHCPTSQTSIGTVLNFNVCKLQSQTSIASRHQIETGCLRHLLYSLPGNPNMISNMLSNADSILPSCNDQNTSIIRAKDKLPLKTLQDTMDDIFPTSQKELLELNLKESHVNFNRPKRVTEQNSSEKATGRQLKSGCSDSCRRKCNHKITHSHREVLFREFWQLENDTLRREFILPIVNKVPKKSGKRSESRRNCTLKWTIPYNGELIVVCKKFFLDTFDVRDNFVHTILEKIEKNEGSMEDMRGKHGKKQNAFVQEVSKIENYVKSKATYIAVRCCICQIDFPRWCLDLKMPIGQFYKEYAVDRIAEGGKPACRTSFTSVCVKKLNIKHSSVQENKCAKCEKKIT</sequence>
<dbReference type="EMBL" id="JAWDGP010000029">
    <property type="protein sequence ID" value="KAK3804204.1"/>
    <property type="molecule type" value="Genomic_DNA"/>
</dbReference>
<name>A0AAE1BDC1_9GAST</name>
<keyword evidence="3" id="KW-1185">Reference proteome</keyword>
<protein>
    <submittedName>
        <fullName evidence="2">Uncharacterized protein</fullName>
    </submittedName>
</protein>
<gene>
    <name evidence="2" type="ORF">RRG08_040713</name>
</gene>
<feature type="compositionally biased region" description="Low complexity" evidence="1">
    <location>
        <begin position="26"/>
        <end position="43"/>
    </location>
</feature>
<reference evidence="2" key="1">
    <citation type="journal article" date="2023" name="G3 (Bethesda)">
        <title>A reference genome for the long-term kleptoplast-retaining sea slug Elysia crispata morphotype clarki.</title>
        <authorList>
            <person name="Eastman K.E."/>
            <person name="Pendleton A.L."/>
            <person name="Shaikh M.A."/>
            <person name="Suttiyut T."/>
            <person name="Ogas R."/>
            <person name="Tomko P."/>
            <person name="Gavelis G."/>
            <person name="Widhalm J.R."/>
            <person name="Wisecaver J.H."/>
        </authorList>
    </citation>
    <scope>NUCLEOTIDE SEQUENCE</scope>
    <source>
        <strain evidence="2">ECLA1</strain>
    </source>
</reference>
<accession>A0AAE1BDC1</accession>
<dbReference type="PANTHER" id="PTHR10773:SF19">
    <property type="match status" value="1"/>
</dbReference>
<dbReference type="Proteomes" id="UP001283361">
    <property type="component" value="Unassembled WGS sequence"/>
</dbReference>
<evidence type="ECO:0000256" key="1">
    <source>
        <dbReference type="SAM" id="MobiDB-lite"/>
    </source>
</evidence>
<comment type="caution">
    <text evidence="2">The sequence shown here is derived from an EMBL/GenBank/DDBJ whole genome shotgun (WGS) entry which is preliminary data.</text>
</comment>
<proteinExistence type="predicted"/>
<dbReference type="PANTHER" id="PTHR10773">
    <property type="entry name" value="DNA-DIRECTED RNA POLYMERASES I, II, AND III SUBUNIT RPABC2"/>
    <property type="match status" value="1"/>
</dbReference>
<feature type="region of interest" description="Disordered" evidence="1">
    <location>
        <begin position="1"/>
        <end position="43"/>
    </location>
</feature>